<feature type="chain" id="PRO_5018075574" description="BZIP transcription factor" evidence="2">
    <location>
        <begin position="22"/>
        <end position="282"/>
    </location>
</feature>
<keyword evidence="4" id="KW-1185">Reference proteome</keyword>
<organism evidence="3 4">
    <name type="scientific">Chitinophaga lutea</name>
    <dbReference type="NCBI Taxonomy" id="2488634"/>
    <lineage>
        <taxon>Bacteria</taxon>
        <taxon>Pseudomonadati</taxon>
        <taxon>Bacteroidota</taxon>
        <taxon>Chitinophagia</taxon>
        <taxon>Chitinophagales</taxon>
        <taxon>Chitinophagaceae</taxon>
        <taxon>Chitinophaga</taxon>
    </lineage>
</organism>
<gene>
    <name evidence="3" type="ORF">EGT74_08330</name>
</gene>
<dbReference type="RefSeq" id="WP_123846025.1">
    <property type="nucleotide sequence ID" value="NZ_RPDH01000001.1"/>
</dbReference>
<evidence type="ECO:0000313" key="4">
    <source>
        <dbReference type="Proteomes" id="UP000278351"/>
    </source>
</evidence>
<reference evidence="3 4" key="1">
    <citation type="submission" date="2018-11" db="EMBL/GenBank/DDBJ databases">
        <title>Chitinophaga lutea sp.nov., isolate from arsenic contaminated soil.</title>
        <authorList>
            <person name="Zong Y."/>
        </authorList>
    </citation>
    <scope>NUCLEOTIDE SEQUENCE [LARGE SCALE GENOMIC DNA]</scope>
    <source>
        <strain evidence="3 4">ZY74</strain>
    </source>
</reference>
<dbReference type="OrthoDB" id="9793307at2"/>
<evidence type="ECO:0000313" key="3">
    <source>
        <dbReference type="EMBL" id="RPE13507.1"/>
    </source>
</evidence>
<evidence type="ECO:0000256" key="2">
    <source>
        <dbReference type="SAM" id="SignalP"/>
    </source>
</evidence>
<comment type="caution">
    <text evidence="3">The sequence shown here is derived from an EMBL/GenBank/DDBJ whole genome shotgun (WGS) entry which is preliminary data.</text>
</comment>
<dbReference type="AlphaFoldDB" id="A0A3N4QC08"/>
<proteinExistence type="predicted"/>
<accession>A0A3N4QC08</accession>
<evidence type="ECO:0000256" key="1">
    <source>
        <dbReference type="SAM" id="Coils"/>
    </source>
</evidence>
<protein>
    <recommendedName>
        <fullName evidence="5">BZIP transcription factor</fullName>
    </recommendedName>
</protein>
<sequence>MKKHISLTALASLLATFTLKAQLTGPVTITSSTTWTSNHWNKAMRLGNGQAIQLSGGGHQFGIGASEPYGLYFFSTSAENTEAAAAYRMVIRESGNVGIGTMYPAAQLDVTGTFKLGVTGASGGEAYCIGYTRAGNAQVFGQTAEGLLLGGDVNGIDMKIMPNGNVGIGTDNPTEKLAVNGTIRARKMTVTLNNWPDYVFKPGYRLPALAEIESFIQRNGHLPDMPPAEKVEKEGLDVGEMNKKLLQKIEELTLHLIEMEKKNKVLESDMKRLNEKVSAAGL</sequence>
<name>A0A3N4QC08_9BACT</name>
<feature type="signal peptide" evidence="2">
    <location>
        <begin position="1"/>
        <end position="21"/>
    </location>
</feature>
<evidence type="ECO:0008006" key="5">
    <source>
        <dbReference type="Google" id="ProtNLM"/>
    </source>
</evidence>
<keyword evidence="2" id="KW-0732">Signal</keyword>
<feature type="coiled-coil region" evidence="1">
    <location>
        <begin position="242"/>
        <end position="276"/>
    </location>
</feature>
<dbReference type="EMBL" id="RPDH01000001">
    <property type="protein sequence ID" value="RPE13507.1"/>
    <property type="molecule type" value="Genomic_DNA"/>
</dbReference>
<keyword evidence="1" id="KW-0175">Coiled coil</keyword>
<dbReference type="Proteomes" id="UP000278351">
    <property type="component" value="Unassembled WGS sequence"/>
</dbReference>